<feature type="transmembrane region" description="Helical" evidence="2">
    <location>
        <begin position="295"/>
        <end position="317"/>
    </location>
</feature>
<feature type="region of interest" description="Disordered" evidence="1">
    <location>
        <begin position="1"/>
        <end position="82"/>
    </location>
</feature>
<sequence length="409" mass="42095">MSDSPGWASPGSSPSDPPSAPGGDAPGGDAGRPTDKAPAGQPPANWSAQQPPPAPQGWGAPPPPPPGRPGWGNWGQPPAAKPGVIPLRPLGVGEILDGAVSTARAHWRTALGISLAVAVMIQLASTIATGVWLRDNAGFEALQTETNPTTEDLRDALSGTMSALGVEMLATLVGTVIATAMLTMVVSRAVLGRPVSFAEAWRDSRPQLLRLLGLTLLVGLIATLAVVLGTLPGVLLSATGSTAGGVALLFLGGMAGVVLAVWLWVRYCLSAPALMLERQGVIAAMRRSAKLVRGSWWRIFGIQLLTLVLVFMVGMIIQLPASLLAPVLGGDGVDSFVTGGPVEMSWTYLTVVGIGAVLASTITLPLSAGVTALLYMDQRIRREALDLELARAAGVPGYERHPGDAAPGD</sequence>
<feature type="compositionally biased region" description="Low complexity" evidence="1">
    <location>
        <begin position="1"/>
        <end position="14"/>
    </location>
</feature>
<dbReference type="PANTHER" id="PTHR33133">
    <property type="entry name" value="OS08G0107100 PROTEIN-RELATED"/>
    <property type="match status" value="1"/>
</dbReference>
<dbReference type="Proteomes" id="UP001501638">
    <property type="component" value="Unassembled WGS sequence"/>
</dbReference>
<dbReference type="PANTHER" id="PTHR33133:SF1">
    <property type="entry name" value="EXPRESSED PROTEIN-RELATED"/>
    <property type="match status" value="1"/>
</dbReference>
<keyword evidence="2" id="KW-1133">Transmembrane helix</keyword>
<proteinExistence type="predicted"/>
<organism evidence="4 5">
    <name type="scientific">Streptomyces macrosporus</name>
    <dbReference type="NCBI Taxonomy" id="44032"/>
    <lineage>
        <taxon>Bacteria</taxon>
        <taxon>Bacillati</taxon>
        <taxon>Actinomycetota</taxon>
        <taxon>Actinomycetes</taxon>
        <taxon>Kitasatosporales</taxon>
        <taxon>Streptomycetaceae</taxon>
        <taxon>Streptomyces</taxon>
    </lineage>
</organism>
<accession>A0ABP5XIC8</accession>
<reference evidence="5" key="1">
    <citation type="journal article" date="2019" name="Int. J. Syst. Evol. Microbiol.">
        <title>The Global Catalogue of Microorganisms (GCM) 10K type strain sequencing project: providing services to taxonomists for standard genome sequencing and annotation.</title>
        <authorList>
            <consortium name="The Broad Institute Genomics Platform"/>
            <consortium name="The Broad Institute Genome Sequencing Center for Infectious Disease"/>
            <person name="Wu L."/>
            <person name="Ma J."/>
        </authorList>
    </citation>
    <scope>NUCLEOTIDE SEQUENCE [LARGE SCALE GENOMIC DNA]</scope>
    <source>
        <strain evidence="5">JCM 6305</strain>
    </source>
</reference>
<feature type="transmembrane region" description="Helical" evidence="2">
    <location>
        <begin position="110"/>
        <end position="133"/>
    </location>
</feature>
<evidence type="ECO:0000256" key="2">
    <source>
        <dbReference type="SAM" id="Phobius"/>
    </source>
</evidence>
<feature type="compositionally biased region" description="Pro residues" evidence="1">
    <location>
        <begin position="50"/>
        <end position="68"/>
    </location>
</feature>
<evidence type="ECO:0000313" key="4">
    <source>
        <dbReference type="EMBL" id="GAA2454298.1"/>
    </source>
</evidence>
<feature type="transmembrane region" description="Helical" evidence="2">
    <location>
        <begin position="243"/>
        <end position="265"/>
    </location>
</feature>
<feature type="transmembrane region" description="Helical" evidence="2">
    <location>
        <begin position="211"/>
        <end position="231"/>
    </location>
</feature>
<feature type="domain" description="Glycerophosphoryl diester phosphodiesterase membrane" evidence="3">
    <location>
        <begin position="250"/>
        <end position="376"/>
    </location>
</feature>
<dbReference type="InterPro" id="IPR018476">
    <property type="entry name" value="GlyceroP-diester-Pdiesterase_M"/>
</dbReference>
<evidence type="ECO:0000313" key="5">
    <source>
        <dbReference type="Proteomes" id="UP001501638"/>
    </source>
</evidence>
<dbReference type="RefSeq" id="WP_344325972.1">
    <property type="nucleotide sequence ID" value="NZ_BAAASZ010000029.1"/>
</dbReference>
<feature type="transmembrane region" description="Helical" evidence="2">
    <location>
        <begin position="168"/>
        <end position="191"/>
    </location>
</feature>
<keyword evidence="5" id="KW-1185">Reference proteome</keyword>
<dbReference type="EMBL" id="BAAASZ010000029">
    <property type="protein sequence ID" value="GAA2454298.1"/>
    <property type="molecule type" value="Genomic_DNA"/>
</dbReference>
<evidence type="ECO:0000256" key="1">
    <source>
        <dbReference type="SAM" id="MobiDB-lite"/>
    </source>
</evidence>
<dbReference type="Pfam" id="PF10110">
    <property type="entry name" value="GPDPase_memb"/>
    <property type="match status" value="1"/>
</dbReference>
<gene>
    <name evidence="4" type="ORF">GCM10010405_42680</name>
</gene>
<feature type="transmembrane region" description="Helical" evidence="2">
    <location>
        <begin position="346"/>
        <end position="375"/>
    </location>
</feature>
<protein>
    <recommendedName>
        <fullName evidence="3">Glycerophosphoryl diester phosphodiesterase membrane domain-containing protein</fullName>
    </recommendedName>
</protein>
<comment type="caution">
    <text evidence="4">The sequence shown here is derived from an EMBL/GenBank/DDBJ whole genome shotgun (WGS) entry which is preliminary data.</text>
</comment>
<keyword evidence="2" id="KW-0812">Transmembrane</keyword>
<name>A0ABP5XIC8_9ACTN</name>
<evidence type="ECO:0000259" key="3">
    <source>
        <dbReference type="Pfam" id="PF10110"/>
    </source>
</evidence>
<keyword evidence="2" id="KW-0472">Membrane</keyword>